<organism evidence="1 2">
    <name type="scientific">Taxus chinensis</name>
    <name type="common">Chinese yew</name>
    <name type="synonym">Taxus wallichiana var. chinensis</name>
    <dbReference type="NCBI Taxonomy" id="29808"/>
    <lineage>
        <taxon>Eukaryota</taxon>
        <taxon>Viridiplantae</taxon>
        <taxon>Streptophyta</taxon>
        <taxon>Embryophyta</taxon>
        <taxon>Tracheophyta</taxon>
        <taxon>Spermatophyta</taxon>
        <taxon>Pinopsida</taxon>
        <taxon>Pinidae</taxon>
        <taxon>Conifers II</taxon>
        <taxon>Cupressales</taxon>
        <taxon>Taxaceae</taxon>
        <taxon>Taxus</taxon>
    </lineage>
</organism>
<evidence type="ECO:0000313" key="1">
    <source>
        <dbReference type="EMBL" id="KAH9316386.1"/>
    </source>
</evidence>
<reference evidence="1 2" key="1">
    <citation type="journal article" date="2021" name="Nat. Plants">
        <title>The Taxus genome provides insights into paclitaxel biosynthesis.</title>
        <authorList>
            <person name="Xiong X."/>
            <person name="Gou J."/>
            <person name="Liao Q."/>
            <person name="Li Y."/>
            <person name="Zhou Q."/>
            <person name="Bi G."/>
            <person name="Li C."/>
            <person name="Du R."/>
            <person name="Wang X."/>
            <person name="Sun T."/>
            <person name="Guo L."/>
            <person name="Liang H."/>
            <person name="Lu P."/>
            <person name="Wu Y."/>
            <person name="Zhang Z."/>
            <person name="Ro D.K."/>
            <person name="Shang Y."/>
            <person name="Huang S."/>
            <person name="Yan J."/>
        </authorList>
    </citation>
    <scope>NUCLEOTIDE SEQUENCE [LARGE SCALE GENOMIC DNA]</scope>
    <source>
        <strain evidence="1">Ta-2019</strain>
    </source>
</reference>
<gene>
    <name evidence="1" type="ORF">KI387_025013</name>
</gene>
<name>A0AA38LA11_TAXCH</name>
<comment type="caution">
    <text evidence="1">The sequence shown here is derived from an EMBL/GenBank/DDBJ whole genome shotgun (WGS) entry which is preliminary data.</text>
</comment>
<keyword evidence="2" id="KW-1185">Reference proteome</keyword>
<evidence type="ECO:0000313" key="2">
    <source>
        <dbReference type="Proteomes" id="UP000824469"/>
    </source>
</evidence>
<proteinExistence type="predicted"/>
<protein>
    <submittedName>
        <fullName evidence="1">Uncharacterized protein</fullName>
    </submittedName>
</protein>
<accession>A0AA38LA11</accession>
<dbReference type="EMBL" id="JAHRHJ020000005">
    <property type="protein sequence ID" value="KAH9316386.1"/>
    <property type="molecule type" value="Genomic_DNA"/>
</dbReference>
<feature type="non-terminal residue" evidence="1">
    <location>
        <position position="132"/>
    </location>
</feature>
<sequence>VRTSCELASRLGNGNGSPTMMWNLDKGQREMLKDKGQTMSRSIVKIERLFNLVSPIVDLKLLFTLVRVENALSELQFPTGMQRNIHIATSKFGNVVSSPLFLKYFDIDDILVKFSRLANAWKWMHSMSREVS</sequence>
<feature type="non-terminal residue" evidence="1">
    <location>
        <position position="1"/>
    </location>
</feature>
<dbReference type="Proteomes" id="UP000824469">
    <property type="component" value="Unassembled WGS sequence"/>
</dbReference>
<dbReference type="AlphaFoldDB" id="A0AA38LA11"/>